<protein>
    <recommendedName>
        <fullName evidence="2">CheW-like domain-containing protein</fullName>
    </recommendedName>
</protein>
<name>A0A225NF30_9RHOB</name>
<dbReference type="InterPro" id="IPR039315">
    <property type="entry name" value="CheW"/>
</dbReference>
<proteinExistence type="predicted"/>
<dbReference type="Gene3D" id="2.30.30.40">
    <property type="entry name" value="SH3 Domains"/>
    <property type="match status" value="1"/>
</dbReference>
<dbReference type="InterPro" id="IPR036061">
    <property type="entry name" value="CheW-like_dom_sf"/>
</dbReference>
<dbReference type="PANTHER" id="PTHR22617">
    <property type="entry name" value="CHEMOTAXIS SENSOR HISTIDINE KINASE-RELATED"/>
    <property type="match status" value="1"/>
</dbReference>
<dbReference type="InterPro" id="IPR002545">
    <property type="entry name" value="CheW-lke_dom"/>
</dbReference>
<dbReference type="GO" id="GO:0005829">
    <property type="term" value="C:cytosol"/>
    <property type="evidence" value="ECO:0007669"/>
    <property type="project" value="TreeGrafter"/>
</dbReference>
<evidence type="ECO:0000256" key="1">
    <source>
        <dbReference type="SAM" id="MobiDB-lite"/>
    </source>
</evidence>
<dbReference type="Proteomes" id="UP000215377">
    <property type="component" value="Unassembled WGS sequence"/>
</dbReference>
<dbReference type="AlphaFoldDB" id="A0A225NF30"/>
<dbReference type="RefSeq" id="WP_088651233.1">
    <property type="nucleotide sequence ID" value="NZ_AQQR01000008.1"/>
</dbReference>
<accession>A0A225NF30</accession>
<feature type="region of interest" description="Disordered" evidence="1">
    <location>
        <begin position="399"/>
        <end position="419"/>
    </location>
</feature>
<keyword evidence="4" id="KW-1185">Reference proteome</keyword>
<feature type="domain" description="CheW-like" evidence="2">
    <location>
        <begin position="245"/>
        <end position="390"/>
    </location>
</feature>
<feature type="domain" description="CheW-like" evidence="2">
    <location>
        <begin position="88"/>
        <end position="230"/>
    </location>
</feature>
<dbReference type="EMBL" id="AQQR01000008">
    <property type="protein sequence ID" value="OWU71643.1"/>
    <property type="molecule type" value="Genomic_DNA"/>
</dbReference>
<dbReference type="Pfam" id="PF01584">
    <property type="entry name" value="CheW"/>
    <property type="match status" value="3"/>
</dbReference>
<dbReference type="SUPFAM" id="SSF50341">
    <property type="entry name" value="CheW-like"/>
    <property type="match status" value="3"/>
</dbReference>
<dbReference type="GO" id="GO:0006935">
    <property type="term" value="P:chemotaxis"/>
    <property type="evidence" value="ECO:0007669"/>
    <property type="project" value="InterPro"/>
</dbReference>
<evidence type="ECO:0000313" key="4">
    <source>
        <dbReference type="Proteomes" id="UP000215377"/>
    </source>
</evidence>
<comment type="caution">
    <text evidence="3">The sequence shown here is derived from an EMBL/GenBank/DDBJ whole genome shotgun (WGS) entry which is preliminary data.</text>
</comment>
<dbReference type="GO" id="GO:0007165">
    <property type="term" value="P:signal transduction"/>
    <property type="evidence" value="ECO:0007669"/>
    <property type="project" value="InterPro"/>
</dbReference>
<feature type="domain" description="CheW-like" evidence="2">
    <location>
        <begin position="422"/>
        <end position="557"/>
    </location>
</feature>
<organism evidence="3 4">
    <name type="scientific">Marinibacterium profundimaris</name>
    <dbReference type="NCBI Taxonomy" id="1679460"/>
    <lineage>
        <taxon>Bacteria</taxon>
        <taxon>Pseudomonadati</taxon>
        <taxon>Pseudomonadota</taxon>
        <taxon>Alphaproteobacteria</taxon>
        <taxon>Rhodobacterales</taxon>
        <taxon>Paracoccaceae</taxon>
        <taxon>Marinibacterium</taxon>
    </lineage>
</organism>
<dbReference type="SMART" id="SM00260">
    <property type="entry name" value="CheW"/>
    <property type="match status" value="2"/>
</dbReference>
<evidence type="ECO:0000313" key="3">
    <source>
        <dbReference type="EMBL" id="OWU71643.1"/>
    </source>
</evidence>
<dbReference type="PROSITE" id="PS50851">
    <property type="entry name" value="CHEW"/>
    <property type="match status" value="3"/>
</dbReference>
<dbReference type="OrthoDB" id="3291462at2"/>
<evidence type="ECO:0000259" key="2">
    <source>
        <dbReference type="PROSITE" id="PS50851"/>
    </source>
</evidence>
<dbReference type="Gene3D" id="2.40.50.180">
    <property type="entry name" value="CheA-289, Domain 4"/>
    <property type="match status" value="2"/>
</dbReference>
<dbReference type="PANTHER" id="PTHR22617:SF23">
    <property type="entry name" value="CHEMOTAXIS PROTEIN CHEW"/>
    <property type="match status" value="1"/>
</dbReference>
<feature type="region of interest" description="Disordered" evidence="1">
    <location>
        <begin position="1"/>
        <end position="85"/>
    </location>
</feature>
<sequence>MAPPDDHAAEGPVLASKADGMPAVALPPELSEAGDLPAALTLDDIPGAAGAVTPDPSPDAPRDTADTAPAQDSPAEAPDAQTSMAWSETPMALIDLGAARIGIDVCDLREVMPAPDALQPFQSTAPGIVGCVALRGQVVPVVDLAPLIGLPSIDPGAEGGVIVIVGDMKQVYGIAACAALQIVQARDCVPQTISRDDTALVDRLLPRLVLINDDAIGVLDAQALPALGVPRSRSDRAPVVERETTCNFLLFETEGIRFCLPVSDIQATLPEVSIDRSILCTGASEGGVLHNGIERALLNLSRFLGMSGTSGAGAPVSRASAVLLSRGEETPLALRADRVCDILSLGRSDIARMPSLLSPRPDLFAGVHMTRDNHEIFVLDGRALAADPELASFGALQHSTEDADPAAERPGLSGPGAASDRPTELALLVVAGAQCALEVAHVEEIVLTSAQMAERWAGGSHYLGNITSRRGLLIPTFSLAAGLGLSPSTTEALSAIIVIRRGDEQVGLLVDEIRAFERMRVMSDGTDGKDKILQRRRTDDQSLWQVVQPEALPLHVG</sequence>
<reference evidence="3 4" key="1">
    <citation type="submission" date="2013-04" db="EMBL/GenBank/DDBJ databases">
        <title>Oceanicola sp. 22II1-22F33 Genome Sequencing.</title>
        <authorList>
            <person name="Lai Q."/>
            <person name="Li G."/>
            <person name="Shao Z."/>
        </authorList>
    </citation>
    <scope>NUCLEOTIDE SEQUENCE [LARGE SCALE GENOMIC DNA]</scope>
    <source>
        <strain evidence="3 4">22II1-22F33</strain>
    </source>
</reference>
<gene>
    <name evidence="3" type="ORF">ATO3_17690</name>
</gene>